<dbReference type="Gene3D" id="1.10.238.10">
    <property type="entry name" value="EF-hand"/>
    <property type="match status" value="1"/>
</dbReference>
<evidence type="ECO:0000313" key="6">
    <source>
        <dbReference type="EMBL" id="RVX23051.1"/>
    </source>
</evidence>
<dbReference type="PROSITE" id="PS00018">
    <property type="entry name" value="EF_HAND_1"/>
    <property type="match status" value="1"/>
</dbReference>
<protein>
    <submittedName>
        <fullName evidence="6">Putative respiratory burst oxidase-like protein H</fullName>
    </submittedName>
</protein>
<keyword evidence="4" id="KW-0812">Transmembrane</keyword>
<gene>
    <name evidence="6" type="primary">RBOHH_2</name>
    <name evidence="6" type="ORF">CK203_008195</name>
</gene>
<dbReference type="GO" id="GO:0050664">
    <property type="term" value="F:oxidoreductase activity, acting on NAD(P)H, oxygen as acceptor"/>
    <property type="evidence" value="ECO:0007669"/>
    <property type="project" value="InterPro"/>
</dbReference>
<comment type="caution">
    <text evidence="6">The sequence shown here is derived from an EMBL/GenBank/DDBJ whole genome shotgun (WGS) entry which is preliminary data.</text>
</comment>
<dbReference type="InterPro" id="IPR013623">
    <property type="entry name" value="NADPH_Ox"/>
</dbReference>
<sequence>MAGIMEPGENDSTKWMLQIVDIDNMEEVPINDGDQVRSSTAESQNGETSLNESESIVKRRNEAQGKVPGLGRSTSGAARGLNSLRFLDRTTTGKEGDAWKPVQKRFKQHAVEGKLYKEKFGVCIGKTLHPYGIVRMGMGDSKEFAGELFDALARRRKINTENGISEEELRQFWEDMTDRDLDSRLQIFFDMCDKNGDGKLSEDEVKEVIMLSASTNKLSNLKQHAAEYAALIMEELDPDNHGHIEVTMVPQNSSSSPFSSLLSHSVFQTDVATRNSIKRNGQLEEGLACHIMALHKLDALHLEVQSIQDKKGIQDHGLLSLHCKGAAETLKFNMALILIPVCRRTLTKLRSTFLSALIPFDDNINFHKLIALAIAIGEDSWTSVQLQAANLWRPAGKYYRHNWDSHDCYDEFLLHTGNSLFRRNVIKLPWPFHHLAGFNAFWYAHHLLVLVYVLLVIHGYFLILSRNWYMKTTWMYVMVPVLFYASERTLTSVHEHNHQVGIIKASLLYHFCPGNDYLSVHIRTLGDWTTEIKNRFAKVA</sequence>
<reference evidence="6 7" key="1">
    <citation type="journal article" date="2018" name="PLoS Genet.">
        <title>Population sequencing reveals clonal diversity and ancestral inbreeding in the grapevine cultivar Chardonnay.</title>
        <authorList>
            <person name="Roach M.J."/>
            <person name="Johnson D.L."/>
            <person name="Bohlmann J."/>
            <person name="van Vuuren H.J."/>
            <person name="Jones S.J."/>
            <person name="Pretorius I.S."/>
            <person name="Schmidt S.A."/>
            <person name="Borneman A.R."/>
        </authorList>
    </citation>
    <scope>NUCLEOTIDE SEQUENCE [LARGE SCALE GENOMIC DNA]</scope>
    <source>
        <strain evidence="7">cv. Chardonnay</strain>
        <tissue evidence="6">Leaf</tissue>
    </source>
</reference>
<keyword evidence="4" id="KW-0472">Membrane</keyword>
<dbReference type="PROSITE" id="PS50222">
    <property type="entry name" value="EF_HAND_2"/>
    <property type="match status" value="1"/>
</dbReference>
<accession>A0A438KPC2</accession>
<name>A0A438KPC2_VITVI</name>
<evidence type="ECO:0000256" key="2">
    <source>
        <dbReference type="ARBA" id="ARBA00023002"/>
    </source>
</evidence>
<dbReference type="InterPro" id="IPR011992">
    <property type="entry name" value="EF-hand-dom_pair"/>
</dbReference>
<evidence type="ECO:0000313" key="7">
    <source>
        <dbReference type="Proteomes" id="UP000288805"/>
    </source>
</evidence>
<feature type="transmembrane region" description="Helical" evidence="4">
    <location>
        <begin position="441"/>
        <end position="463"/>
    </location>
</feature>
<feature type="compositionally biased region" description="Polar residues" evidence="3">
    <location>
        <begin position="36"/>
        <end position="54"/>
    </location>
</feature>
<dbReference type="CDD" id="cd00051">
    <property type="entry name" value="EFh"/>
    <property type="match status" value="1"/>
</dbReference>
<dbReference type="GO" id="GO:0005509">
    <property type="term" value="F:calcium ion binding"/>
    <property type="evidence" value="ECO:0007669"/>
    <property type="project" value="InterPro"/>
</dbReference>
<keyword evidence="4" id="KW-1133">Transmembrane helix</keyword>
<feature type="region of interest" description="Disordered" evidence="3">
    <location>
        <begin position="29"/>
        <end position="56"/>
    </location>
</feature>
<dbReference type="GO" id="GO:0004601">
    <property type="term" value="F:peroxidase activity"/>
    <property type="evidence" value="ECO:0007669"/>
    <property type="project" value="InterPro"/>
</dbReference>
<proteinExistence type="predicted"/>
<dbReference type="Proteomes" id="UP000288805">
    <property type="component" value="Unassembled WGS sequence"/>
</dbReference>
<evidence type="ECO:0000259" key="5">
    <source>
        <dbReference type="PROSITE" id="PS50222"/>
    </source>
</evidence>
<dbReference type="Pfam" id="PF08414">
    <property type="entry name" value="NADPH_Ox"/>
    <property type="match status" value="1"/>
</dbReference>
<dbReference type="EMBL" id="QGNW01000002">
    <property type="protein sequence ID" value="RVX23051.1"/>
    <property type="molecule type" value="Genomic_DNA"/>
</dbReference>
<dbReference type="AlphaFoldDB" id="A0A438KPC2"/>
<keyword evidence="1" id="KW-0106">Calcium</keyword>
<dbReference type="InterPro" id="IPR050369">
    <property type="entry name" value="RBOH/FRE"/>
</dbReference>
<keyword evidence="2" id="KW-0560">Oxidoreductase</keyword>
<organism evidence="6 7">
    <name type="scientific">Vitis vinifera</name>
    <name type="common">Grape</name>
    <dbReference type="NCBI Taxonomy" id="29760"/>
    <lineage>
        <taxon>Eukaryota</taxon>
        <taxon>Viridiplantae</taxon>
        <taxon>Streptophyta</taxon>
        <taxon>Embryophyta</taxon>
        <taxon>Tracheophyta</taxon>
        <taxon>Spermatophyta</taxon>
        <taxon>Magnoliopsida</taxon>
        <taxon>eudicotyledons</taxon>
        <taxon>Gunneridae</taxon>
        <taxon>Pentapetalae</taxon>
        <taxon>rosids</taxon>
        <taxon>Vitales</taxon>
        <taxon>Vitaceae</taxon>
        <taxon>Viteae</taxon>
        <taxon>Vitis</taxon>
    </lineage>
</organism>
<evidence type="ECO:0000256" key="4">
    <source>
        <dbReference type="SAM" id="Phobius"/>
    </source>
</evidence>
<dbReference type="PANTHER" id="PTHR11972">
    <property type="entry name" value="NADPH OXIDASE"/>
    <property type="match status" value="1"/>
</dbReference>
<dbReference type="InterPro" id="IPR002048">
    <property type="entry name" value="EF_hand_dom"/>
</dbReference>
<evidence type="ECO:0000256" key="1">
    <source>
        <dbReference type="ARBA" id="ARBA00022837"/>
    </source>
</evidence>
<dbReference type="InterPro" id="IPR018247">
    <property type="entry name" value="EF_Hand_1_Ca_BS"/>
</dbReference>
<dbReference type="PANTHER" id="PTHR11972:SF54">
    <property type="entry name" value="RESPIRATORY BURST OXIDASE HOMOLOG PROTEIN J-RELATED"/>
    <property type="match status" value="1"/>
</dbReference>
<evidence type="ECO:0000256" key="3">
    <source>
        <dbReference type="SAM" id="MobiDB-lite"/>
    </source>
</evidence>
<dbReference type="SUPFAM" id="SSF47473">
    <property type="entry name" value="EF-hand"/>
    <property type="match status" value="1"/>
</dbReference>
<feature type="domain" description="EF-hand" evidence="5">
    <location>
        <begin position="180"/>
        <end position="215"/>
    </location>
</feature>